<sequence>MRLTVLLLLFFIQHAAYAFTFAPASSFDTPEFLSADQAFQLSVSSPQEGKITAKWLISEGYYLYQKQFSLSGEQANKLHFAPFPSGETNTDEYYGQVTVYRHQLSLAIYYDINLPAGTKINAILSYQGCADKGLCYPPQKSPIQFTVPPPPASTTIPAEKAIENNATGFKLSPSEASHVSQLLSSANLWTSLATIFGLGLLLSFTPCVLPMVPIVSAIVVGTRDSKLGSFYYSLIYVLGMAFTYAAIGALVGTFGSQLNLQAQLQNPILLVISAALFVALALAMFGVYELHLPSAWQSRLQASANISSSPWKSSLSTFLAGVFSTLVVSPCISAPLAGILLYISSQGHAGYGALMLFIMALGMGIPLLMVGLFGPRILPKNGEWLTDIKTLMGFGLLGVAIWLITRWLPASSHLFLWGGLAFAISGYFIHRAYSCSSHPVRWFLALACFAIGIIEFAGAAAGGTKPLVPLSKLFSSANSTQQNLFNANITSLDELQALIDQADTRPIVLDLYADWCISCKILEDEVFRAPDVSPLLNQVRLVRVDVTKNSADNQAFMAKFNLFGPPSLVFLDPQGKERKELTLIGEPNKNQVINRLKLIGEP</sequence>
<reference evidence="10" key="1">
    <citation type="submission" date="2020-12" db="EMBL/GenBank/DDBJ databases">
        <title>Marinomonas arctica sp. nov., a psychrotolerant bacterium isolated from the Arctic.</title>
        <authorList>
            <person name="Zhang Y."/>
        </authorList>
    </citation>
    <scope>NUCLEOTIDE SEQUENCE</scope>
    <source>
        <strain evidence="10">C1424</strain>
    </source>
</reference>
<feature type="transmembrane region" description="Helical" evidence="7">
    <location>
        <begin position="188"/>
        <end position="221"/>
    </location>
</feature>
<feature type="transmembrane region" description="Helical" evidence="7">
    <location>
        <begin position="318"/>
        <end position="343"/>
    </location>
</feature>
<keyword evidence="3 7" id="KW-0812">Transmembrane</keyword>
<keyword evidence="10" id="KW-0560">Oxidoreductase</keyword>
<dbReference type="Pfam" id="PF13899">
    <property type="entry name" value="Thioredoxin_7"/>
    <property type="match status" value="1"/>
</dbReference>
<dbReference type="GO" id="GO:0045454">
    <property type="term" value="P:cell redox homeostasis"/>
    <property type="evidence" value="ECO:0007669"/>
    <property type="project" value="TreeGrafter"/>
</dbReference>
<dbReference type="InterPro" id="IPR013766">
    <property type="entry name" value="Thioredoxin_domain"/>
</dbReference>
<keyword evidence="11" id="KW-1185">Reference proteome</keyword>
<evidence type="ECO:0000256" key="8">
    <source>
        <dbReference type="SAM" id="SignalP"/>
    </source>
</evidence>
<dbReference type="PROSITE" id="PS51352">
    <property type="entry name" value="THIOREDOXIN_2"/>
    <property type="match status" value="1"/>
</dbReference>
<dbReference type="EMBL" id="JAEMNX010000021">
    <property type="protein sequence ID" value="MBJ7539130.1"/>
    <property type="molecule type" value="Genomic_DNA"/>
</dbReference>
<organism evidence="10 11">
    <name type="scientific">Marinomonas transparens</name>
    <dbReference type="NCBI Taxonomy" id="2795388"/>
    <lineage>
        <taxon>Bacteria</taxon>
        <taxon>Pseudomonadati</taxon>
        <taxon>Pseudomonadota</taxon>
        <taxon>Gammaproteobacteria</taxon>
        <taxon>Oceanospirillales</taxon>
        <taxon>Oceanospirillaceae</taxon>
        <taxon>Marinomonas</taxon>
    </lineage>
</organism>
<dbReference type="InterPro" id="IPR028250">
    <property type="entry name" value="DsbDN"/>
</dbReference>
<accession>A0A934JMV0</accession>
<evidence type="ECO:0000256" key="6">
    <source>
        <dbReference type="ARBA" id="ARBA00023136"/>
    </source>
</evidence>
<dbReference type="InterPro" id="IPR035671">
    <property type="entry name" value="DsbD_gamma"/>
</dbReference>
<evidence type="ECO:0000313" key="10">
    <source>
        <dbReference type="EMBL" id="MBJ7539130.1"/>
    </source>
</evidence>
<evidence type="ECO:0000259" key="9">
    <source>
        <dbReference type="PROSITE" id="PS51352"/>
    </source>
</evidence>
<evidence type="ECO:0000256" key="7">
    <source>
        <dbReference type="SAM" id="Phobius"/>
    </source>
</evidence>
<dbReference type="Pfam" id="PF02683">
    <property type="entry name" value="DsbD_TM"/>
    <property type="match status" value="1"/>
</dbReference>
<dbReference type="PANTHER" id="PTHR32234:SF0">
    <property type="entry name" value="THIOL:DISULFIDE INTERCHANGE PROTEIN DSBD"/>
    <property type="match status" value="1"/>
</dbReference>
<dbReference type="Gene3D" id="2.60.40.1250">
    <property type="entry name" value="Thiol:disulfide interchange protein DsbD, N-terminal domain"/>
    <property type="match status" value="1"/>
</dbReference>
<feature type="transmembrane region" description="Helical" evidence="7">
    <location>
        <begin position="268"/>
        <end position="290"/>
    </location>
</feature>
<dbReference type="SUPFAM" id="SSF74863">
    <property type="entry name" value="Thiol:disulfide interchange protein DsbD, N-terminal domain (DsbD-alpha)"/>
    <property type="match status" value="1"/>
</dbReference>
<proteinExistence type="predicted"/>
<feature type="transmembrane region" description="Helical" evidence="7">
    <location>
        <begin position="233"/>
        <end position="256"/>
    </location>
</feature>
<evidence type="ECO:0000256" key="4">
    <source>
        <dbReference type="ARBA" id="ARBA00022748"/>
    </source>
</evidence>
<evidence type="ECO:0000256" key="5">
    <source>
        <dbReference type="ARBA" id="ARBA00022989"/>
    </source>
</evidence>
<keyword evidence="2" id="KW-1003">Cell membrane</keyword>
<dbReference type="InterPro" id="IPR036249">
    <property type="entry name" value="Thioredoxin-like_sf"/>
</dbReference>
<dbReference type="GO" id="GO:0005886">
    <property type="term" value="C:plasma membrane"/>
    <property type="evidence" value="ECO:0007669"/>
    <property type="project" value="UniProtKB-SubCell"/>
</dbReference>
<feature type="transmembrane region" description="Helical" evidence="7">
    <location>
        <begin position="349"/>
        <end position="370"/>
    </location>
</feature>
<feature type="domain" description="Thioredoxin" evidence="9">
    <location>
        <begin position="459"/>
        <end position="601"/>
    </location>
</feature>
<keyword evidence="6 7" id="KW-0472">Membrane</keyword>
<protein>
    <submittedName>
        <fullName evidence="10">Protein-disulfide reductase DsbD</fullName>
        <ecNumber evidence="10">1.8.1.8</ecNumber>
    </submittedName>
</protein>
<evidence type="ECO:0000256" key="1">
    <source>
        <dbReference type="ARBA" id="ARBA00004651"/>
    </source>
</evidence>
<dbReference type="InterPro" id="IPR003834">
    <property type="entry name" value="Cyt_c_assmbl_TM_dom"/>
</dbReference>
<dbReference type="InterPro" id="IPR036929">
    <property type="entry name" value="DsbDN_sf"/>
</dbReference>
<gene>
    <name evidence="10" type="primary">dsbD</name>
    <name evidence="10" type="ORF">I8J31_15745</name>
</gene>
<dbReference type="EC" id="1.8.1.8" evidence="10"/>
<dbReference type="RefSeq" id="WP_199469536.1">
    <property type="nucleotide sequence ID" value="NZ_JAEMNX010000021.1"/>
</dbReference>
<comment type="caution">
    <text evidence="10">The sequence shown here is derived from an EMBL/GenBank/DDBJ whole genome shotgun (WGS) entry which is preliminary data.</text>
</comment>
<evidence type="ECO:0000313" key="11">
    <source>
        <dbReference type="Proteomes" id="UP000628710"/>
    </source>
</evidence>
<feature type="transmembrane region" description="Helical" evidence="7">
    <location>
        <begin position="391"/>
        <end position="408"/>
    </location>
</feature>
<name>A0A934JMV0_9GAMM</name>
<dbReference type="GO" id="GO:0017004">
    <property type="term" value="P:cytochrome complex assembly"/>
    <property type="evidence" value="ECO:0007669"/>
    <property type="project" value="UniProtKB-KW"/>
</dbReference>
<evidence type="ECO:0000256" key="2">
    <source>
        <dbReference type="ARBA" id="ARBA00022475"/>
    </source>
</evidence>
<keyword evidence="4" id="KW-0201">Cytochrome c-type biogenesis</keyword>
<evidence type="ECO:0000256" key="3">
    <source>
        <dbReference type="ARBA" id="ARBA00022692"/>
    </source>
</evidence>
<dbReference type="Gene3D" id="3.40.30.10">
    <property type="entry name" value="Glutaredoxin"/>
    <property type="match status" value="1"/>
</dbReference>
<dbReference type="SUPFAM" id="SSF52833">
    <property type="entry name" value="Thioredoxin-like"/>
    <property type="match status" value="1"/>
</dbReference>
<comment type="subcellular location">
    <subcellularLocation>
        <location evidence="1">Cell membrane</location>
        <topology evidence="1">Multi-pass membrane protein</topology>
    </subcellularLocation>
</comment>
<dbReference type="CDD" id="cd02953">
    <property type="entry name" value="DsbDgamma"/>
    <property type="match status" value="1"/>
</dbReference>
<dbReference type="Pfam" id="PF11412">
    <property type="entry name" value="DsbD_N"/>
    <property type="match status" value="1"/>
</dbReference>
<dbReference type="AlphaFoldDB" id="A0A934JMV0"/>
<keyword evidence="8" id="KW-0732">Signal</keyword>
<keyword evidence="5 7" id="KW-1133">Transmembrane helix</keyword>
<dbReference type="GO" id="GO:0047134">
    <property type="term" value="F:protein-disulfide reductase [NAD(P)H] activity"/>
    <property type="evidence" value="ECO:0007669"/>
    <property type="project" value="UniProtKB-EC"/>
</dbReference>
<dbReference type="Proteomes" id="UP000628710">
    <property type="component" value="Unassembled WGS sequence"/>
</dbReference>
<feature type="signal peptide" evidence="8">
    <location>
        <begin position="1"/>
        <end position="18"/>
    </location>
</feature>
<feature type="transmembrane region" description="Helical" evidence="7">
    <location>
        <begin position="442"/>
        <end position="462"/>
    </location>
</feature>
<dbReference type="NCBIfam" id="NF001419">
    <property type="entry name" value="PRK00293.1"/>
    <property type="match status" value="1"/>
</dbReference>
<feature type="chain" id="PRO_5037806203" evidence="8">
    <location>
        <begin position="19"/>
        <end position="602"/>
    </location>
</feature>
<feature type="transmembrane region" description="Helical" evidence="7">
    <location>
        <begin position="414"/>
        <end position="430"/>
    </location>
</feature>
<dbReference type="PANTHER" id="PTHR32234">
    <property type="entry name" value="THIOL:DISULFIDE INTERCHANGE PROTEIN DSBD"/>
    <property type="match status" value="1"/>
</dbReference>